<dbReference type="InterPro" id="IPR036388">
    <property type="entry name" value="WH-like_DNA-bd_sf"/>
</dbReference>
<evidence type="ECO:0000313" key="5">
    <source>
        <dbReference type="EMBL" id="MBD1601116.1"/>
    </source>
</evidence>
<keyword evidence="2" id="KW-0238">DNA-binding</keyword>
<dbReference type="PANTHER" id="PTHR33204:SF29">
    <property type="entry name" value="TRANSCRIPTIONAL REGULATOR"/>
    <property type="match status" value="1"/>
</dbReference>
<accession>A0ABR7Z741</accession>
<dbReference type="SUPFAM" id="SSF46785">
    <property type="entry name" value="Winged helix' DNA-binding domain"/>
    <property type="match status" value="1"/>
</dbReference>
<dbReference type="Pfam" id="PF01638">
    <property type="entry name" value="HxlR"/>
    <property type="match status" value="1"/>
</dbReference>
<dbReference type="PANTHER" id="PTHR33204">
    <property type="entry name" value="TRANSCRIPTIONAL REGULATOR, MARR FAMILY"/>
    <property type="match status" value="1"/>
</dbReference>
<gene>
    <name evidence="5" type="ORF">HAQ05_20765</name>
</gene>
<evidence type="ECO:0000313" key="6">
    <source>
        <dbReference type="Proteomes" id="UP000805841"/>
    </source>
</evidence>
<dbReference type="InterPro" id="IPR036390">
    <property type="entry name" value="WH_DNA-bd_sf"/>
</dbReference>
<dbReference type="EMBL" id="JAAOCA010000030">
    <property type="protein sequence ID" value="MBD1601116.1"/>
    <property type="molecule type" value="Genomic_DNA"/>
</dbReference>
<dbReference type="RefSeq" id="WP_190424058.1">
    <property type="nucleotide sequence ID" value="NZ_JAAOCA010000030.1"/>
</dbReference>
<proteinExistence type="predicted"/>
<comment type="caution">
    <text evidence="5">The sequence shown here is derived from an EMBL/GenBank/DDBJ whole genome shotgun (WGS) entry which is preliminary data.</text>
</comment>
<protein>
    <submittedName>
        <fullName evidence="5">Helix-turn-helix transcriptional regulator</fullName>
    </submittedName>
</protein>
<keyword evidence="6" id="KW-1185">Reference proteome</keyword>
<dbReference type="Proteomes" id="UP000805841">
    <property type="component" value="Unassembled WGS sequence"/>
</dbReference>
<feature type="domain" description="HTH hxlR-type" evidence="4">
    <location>
        <begin position="22"/>
        <end position="122"/>
    </location>
</feature>
<reference evidence="5 6" key="1">
    <citation type="journal article" date="2020" name="Insects">
        <title>Bacteria Belonging to Pseudomonas typographi sp. nov. from the Bark Beetle Ips typographus Have Genomic Potential to Aid in the Host Ecology.</title>
        <authorList>
            <person name="Peral-Aranega E."/>
            <person name="Saati-Santamaria Z."/>
            <person name="Kolarik M."/>
            <person name="Rivas R."/>
            <person name="Garcia-Fraile P."/>
        </authorList>
    </citation>
    <scope>NUCLEOTIDE SEQUENCE [LARGE SCALE GENOMIC DNA]</scope>
    <source>
        <strain evidence="5 6">CA3A</strain>
    </source>
</reference>
<name>A0ABR7Z741_9PSED</name>
<dbReference type="Gene3D" id="1.10.10.10">
    <property type="entry name" value="Winged helix-like DNA-binding domain superfamily/Winged helix DNA-binding domain"/>
    <property type="match status" value="1"/>
</dbReference>
<evidence type="ECO:0000256" key="3">
    <source>
        <dbReference type="ARBA" id="ARBA00023163"/>
    </source>
</evidence>
<dbReference type="InterPro" id="IPR002577">
    <property type="entry name" value="HTH_HxlR"/>
</dbReference>
<keyword evidence="1" id="KW-0805">Transcription regulation</keyword>
<evidence type="ECO:0000256" key="1">
    <source>
        <dbReference type="ARBA" id="ARBA00023015"/>
    </source>
</evidence>
<organism evidence="5 6">
    <name type="scientific">Pseudomonas typographi</name>
    <dbReference type="NCBI Taxonomy" id="2715964"/>
    <lineage>
        <taxon>Bacteria</taxon>
        <taxon>Pseudomonadati</taxon>
        <taxon>Pseudomonadota</taxon>
        <taxon>Gammaproteobacteria</taxon>
        <taxon>Pseudomonadales</taxon>
        <taxon>Pseudomonadaceae</taxon>
        <taxon>Pseudomonas</taxon>
    </lineage>
</organism>
<sequence length="141" mass="15479">MAPPLSPSHTPPPVPADTGERCPMVSFVNLVSGKWAIPILYRLIVIGAPVRFSELQRAVAPITQKELTRQLRLFERRGLVRRKVYAEVPPRVEYQVTELGRSLRPTLDSLAGWMRSHGQGLAQGYPGADLAGERSAPKGGD</sequence>
<evidence type="ECO:0000259" key="4">
    <source>
        <dbReference type="PROSITE" id="PS51118"/>
    </source>
</evidence>
<evidence type="ECO:0000256" key="2">
    <source>
        <dbReference type="ARBA" id="ARBA00023125"/>
    </source>
</evidence>
<dbReference type="PROSITE" id="PS51118">
    <property type="entry name" value="HTH_HXLR"/>
    <property type="match status" value="1"/>
</dbReference>
<keyword evidence="3" id="KW-0804">Transcription</keyword>